<dbReference type="CDD" id="cd01166">
    <property type="entry name" value="KdgK"/>
    <property type="match status" value="1"/>
</dbReference>
<accession>A0A0X8FL22</accession>
<dbReference type="SUPFAM" id="SSF53613">
    <property type="entry name" value="Ribokinase-like"/>
    <property type="match status" value="1"/>
</dbReference>
<organism evidence="4 5">
    <name type="scientific">Aerococcus urinaehominis</name>
    <dbReference type="NCBI Taxonomy" id="128944"/>
    <lineage>
        <taxon>Bacteria</taxon>
        <taxon>Bacillati</taxon>
        <taxon>Bacillota</taxon>
        <taxon>Bacilli</taxon>
        <taxon>Lactobacillales</taxon>
        <taxon>Aerococcaceae</taxon>
        <taxon>Aerococcus</taxon>
    </lineage>
</organism>
<evidence type="ECO:0000256" key="3">
    <source>
        <dbReference type="ARBA" id="ARBA00022777"/>
    </source>
</evidence>
<dbReference type="RefSeq" id="WP_067978063.1">
    <property type="nucleotide sequence ID" value="NZ_CP014163.1"/>
</dbReference>
<dbReference type="Pfam" id="PF00294">
    <property type="entry name" value="PfkB"/>
    <property type="match status" value="1"/>
</dbReference>
<dbReference type="OrthoDB" id="9813569at2"/>
<dbReference type="AlphaFoldDB" id="A0A0X8FL22"/>
<dbReference type="PANTHER" id="PTHR43320:SF2">
    <property type="entry name" value="2-DEHYDRO-3-DEOXYGLUCONOKINASE_2-DEHYDRO-3-DEOXYGALACTONOKINASE"/>
    <property type="match status" value="1"/>
</dbReference>
<evidence type="ECO:0000256" key="2">
    <source>
        <dbReference type="ARBA" id="ARBA00022679"/>
    </source>
</evidence>
<dbReference type="Proteomes" id="UP000062260">
    <property type="component" value="Chromosome"/>
</dbReference>
<comment type="similarity">
    <text evidence="1">Belongs to the carbohydrate kinase PfkB family.</text>
</comment>
<evidence type="ECO:0000256" key="1">
    <source>
        <dbReference type="ARBA" id="ARBA00010688"/>
    </source>
</evidence>
<keyword evidence="2" id="KW-0808">Transferase</keyword>
<reference evidence="4 5" key="1">
    <citation type="journal article" date="2016" name="Genome Announc.">
        <title>Complete Genome Sequences of Aerococcus christensenii CCUG 28831T, Aerococcus sanguinicola CCUG 43001T, Aerococcus urinae CCUG 36881T, Aerococcus urinaeequi CCUG 28094T, Aerococcus urinaehominis CCUG 42038 BT, and Aerococcus viridans CCUG 4311T.</title>
        <authorList>
            <person name="Carkaci D."/>
            <person name="Dargis R."/>
            <person name="Nielsen X.C."/>
            <person name="Skovgaard O."/>
            <person name="Fuursted K."/>
            <person name="Christensen J.J."/>
        </authorList>
    </citation>
    <scope>NUCLEOTIDE SEQUENCE [LARGE SCALE GENOMIC DNA]</scope>
    <source>
        <strain evidence="4 5">CCUG42038B</strain>
    </source>
</reference>
<gene>
    <name evidence="4" type="ORF">AWM75_03030</name>
</gene>
<dbReference type="InterPro" id="IPR029056">
    <property type="entry name" value="Ribokinase-like"/>
</dbReference>
<dbReference type="InterPro" id="IPR011611">
    <property type="entry name" value="PfkB_dom"/>
</dbReference>
<reference evidence="5" key="2">
    <citation type="submission" date="2016-01" db="EMBL/GenBank/DDBJ databases">
        <title>Six Aerococcus type strain genome sequencing and assembly using PacBio and Illumina Hiseq.</title>
        <authorList>
            <person name="Carkaci D."/>
            <person name="Dargis R."/>
            <person name="Nielsen X.C."/>
            <person name="Skovgaard O."/>
            <person name="Fuursted K."/>
            <person name="Christensen J.J."/>
        </authorList>
    </citation>
    <scope>NUCLEOTIDE SEQUENCE [LARGE SCALE GENOMIC DNA]</scope>
    <source>
        <strain evidence="5">CCUG42038B</strain>
    </source>
</reference>
<proteinExistence type="inferred from homology"/>
<dbReference type="Gene3D" id="3.40.1190.20">
    <property type="match status" value="1"/>
</dbReference>
<dbReference type="EMBL" id="CP014163">
    <property type="protein sequence ID" value="AMB99034.1"/>
    <property type="molecule type" value="Genomic_DNA"/>
</dbReference>
<protein>
    <submittedName>
        <fullName evidence="4">Uncharacterized protein</fullName>
    </submittedName>
</protein>
<dbReference type="STRING" id="128944.AWM75_03030"/>
<evidence type="ECO:0000313" key="5">
    <source>
        <dbReference type="Proteomes" id="UP000062260"/>
    </source>
</evidence>
<dbReference type="PANTHER" id="PTHR43320">
    <property type="entry name" value="SUGAR KINASE"/>
    <property type="match status" value="1"/>
</dbReference>
<sequence length="343" mass="38563">MLKKVVTLGEILLRLTTQDSERFSQAQTLEATYGGSEANIASTIAHLGMWASFVTAVPDNEIGQSAIEFVRKQGVHTGYMKKQGDRLGLYFAEKGHSIRPSKIVYDRKDSAFMESKPEDYDYDQIFEDANWFHTSGITAALSDDLFELTRQCMKEAKDRGLTVSLDLNYRSSLWDFDVARHKMVELLPYADVLFGIEPLFIEDEDGNDYKDNQGLKLPYDFTTIEPHLAYIAERYDLRAIALTKRSVINASRNILQSYVYFEGSLLASQVYDVDIIDRIGGGDAFAAGLIYAINSGNYKPQEIIEFANATFALKHTIPGDMAIVTLDDVHNLVNSRGGFDVKR</sequence>
<dbReference type="InterPro" id="IPR052700">
    <property type="entry name" value="Carb_kinase_PfkB-like"/>
</dbReference>
<keyword evidence="3" id="KW-0418">Kinase</keyword>
<evidence type="ECO:0000313" key="4">
    <source>
        <dbReference type="EMBL" id="AMB99034.1"/>
    </source>
</evidence>
<dbReference type="KEGG" id="auh:AWM75_03030"/>
<dbReference type="GO" id="GO:0016301">
    <property type="term" value="F:kinase activity"/>
    <property type="evidence" value="ECO:0007669"/>
    <property type="project" value="UniProtKB-KW"/>
</dbReference>
<name>A0A0X8FL22_9LACT</name>
<keyword evidence="5" id="KW-1185">Reference proteome</keyword>